<evidence type="ECO:0000256" key="2">
    <source>
        <dbReference type="ARBA" id="ARBA00005417"/>
    </source>
</evidence>
<dbReference type="PANTHER" id="PTHR43297">
    <property type="entry name" value="OLIGOPEPTIDE TRANSPORT ATP-BINDING PROTEIN APPD"/>
    <property type="match status" value="1"/>
</dbReference>
<sequence>MTTAIGNIDIQQEERKDAAPRASDSSAFLTVTDLEVHLPTGPRKEIRAVHSVSLEVHRGERVGIVGESGSGKSVTGRAIAGLLPTNPRVRVAGSIRFDGREMVGAPARAWDEIRSRSVGMIFQDPLTFLNPVMKVGAQVREAVDPASRSGRDASGDPEAIRFLQLAGLADAAELARRFPHELSGGQRQRVLIAIAIAKQPDLILADEPTTALDATVQRKVLRTLDETVAKLGTSLILISHDLAVVASMTDTIYVMYAGRVVESGPTRRVLESPQHLYTQALLRSVRSLTDEGVDLWSIPPEMRREIDELVQSGATS</sequence>
<dbReference type="InterPro" id="IPR013563">
    <property type="entry name" value="Oligopep_ABC_C"/>
</dbReference>
<keyword evidence="11" id="KW-1185">Reference proteome</keyword>
<dbReference type="InterPro" id="IPR027417">
    <property type="entry name" value="P-loop_NTPase"/>
</dbReference>
<dbReference type="PROSITE" id="PS50893">
    <property type="entry name" value="ABC_TRANSPORTER_2"/>
    <property type="match status" value="1"/>
</dbReference>
<dbReference type="EMBL" id="JBHMBE010000004">
    <property type="protein sequence ID" value="MFB9646909.1"/>
    <property type="molecule type" value="Genomic_DNA"/>
</dbReference>
<dbReference type="RefSeq" id="WP_344715002.1">
    <property type="nucleotide sequence ID" value="NZ_BAAAWH010000001.1"/>
</dbReference>
<evidence type="ECO:0000256" key="8">
    <source>
        <dbReference type="SAM" id="MobiDB-lite"/>
    </source>
</evidence>
<dbReference type="Proteomes" id="UP001589611">
    <property type="component" value="Unassembled WGS sequence"/>
</dbReference>
<dbReference type="InterPro" id="IPR003593">
    <property type="entry name" value="AAA+_ATPase"/>
</dbReference>
<evidence type="ECO:0000256" key="3">
    <source>
        <dbReference type="ARBA" id="ARBA00022448"/>
    </source>
</evidence>
<dbReference type="SMART" id="SM00382">
    <property type="entry name" value="AAA"/>
    <property type="match status" value="1"/>
</dbReference>
<keyword evidence="7" id="KW-0472">Membrane</keyword>
<reference evidence="10 11" key="1">
    <citation type="submission" date="2024-09" db="EMBL/GenBank/DDBJ databases">
        <authorList>
            <person name="Sun Q."/>
            <person name="Mori K."/>
        </authorList>
    </citation>
    <scope>NUCLEOTIDE SEQUENCE [LARGE SCALE GENOMIC DNA]</scope>
    <source>
        <strain evidence="10 11">JCM 1342</strain>
    </source>
</reference>
<keyword evidence="6 10" id="KW-0067">ATP-binding</keyword>
<keyword evidence="4" id="KW-1003">Cell membrane</keyword>
<dbReference type="CDD" id="cd03257">
    <property type="entry name" value="ABC_NikE_OppD_transporters"/>
    <property type="match status" value="1"/>
</dbReference>
<comment type="subcellular location">
    <subcellularLocation>
        <location evidence="1">Cell membrane</location>
        <topology evidence="1">Peripheral membrane protein</topology>
    </subcellularLocation>
</comment>
<name>A0ABV5T2T1_9MICO</name>
<feature type="domain" description="ABC transporter" evidence="9">
    <location>
        <begin position="29"/>
        <end position="282"/>
    </location>
</feature>
<dbReference type="Pfam" id="PF08352">
    <property type="entry name" value="oligo_HPY"/>
    <property type="match status" value="1"/>
</dbReference>
<keyword evidence="5" id="KW-0547">Nucleotide-binding</keyword>
<dbReference type="SUPFAM" id="SSF52540">
    <property type="entry name" value="P-loop containing nucleoside triphosphate hydrolases"/>
    <property type="match status" value="1"/>
</dbReference>
<dbReference type="InterPro" id="IPR017871">
    <property type="entry name" value="ABC_transporter-like_CS"/>
</dbReference>
<organism evidence="10 11">
    <name type="scientific">Microbacterium terregens</name>
    <dbReference type="NCBI Taxonomy" id="69363"/>
    <lineage>
        <taxon>Bacteria</taxon>
        <taxon>Bacillati</taxon>
        <taxon>Actinomycetota</taxon>
        <taxon>Actinomycetes</taxon>
        <taxon>Micrococcales</taxon>
        <taxon>Microbacteriaceae</taxon>
        <taxon>Microbacterium</taxon>
    </lineage>
</organism>
<evidence type="ECO:0000256" key="4">
    <source>
        <dbReference type="ARBA" id="ARBA00022475"/>
    </source>
</evidence>
<evidence type="ECO:0000313" key="10">
    <source>
        <dbReference type="EMBL" id="MFB9646909.1"/>
    </source>
</evidence>
<keyword evidence="3" id="KW-0813">Transport</keyword>
<proteinExistence type="inferred from homology"/>
<protein>
    <submittedName>
        <fullName evidence="10">ABC transporter ATP-binding protein</fullName>
    </submittedName>
</protein>
<evidence type="ECO:0000256" key="5">
    <source>
        <dbReference type="ARBA" id="ARBA00022741"/>
    </source>
</evidence>
<evidence type="ECO:0000256" key="1">
    <source>
        <dbReference type="ARBA" id="ARBA00004202"/>
    </source>
</evidence>
<dbReference type="PANTHER" id="PTHR43297:SF2">
    <property type="entry name" value="DIPEPTIDE TRANSPORT ATP-BINDING PROTEIN DPPD"/>
    <property type="match status" value="1"/>
</dbReference>
<dbReference type="GO" id="GO:0005524">
    <property type="term" value="F:ATP binding"/>
    <property type="evidence" value="ECO:0007669"/>
    <property type="project" value="UniProtKB-KW"/>
</dbReference>
<dbReference type="InterPro" id="IPR003439">
    <property type="entry name" value="ABC_transporter-like_ATP-bd"/>
</dbReference>
<dbReference type="PROSITE" id="PS00211">
    <property type="entry name" value="ABC_TRANSPORTER_1"/>
    <property type="match status" value="1"/>
</dbReference>
<evidence type="ECO:0000256" key="7">
    <source>
        <dbReference type="ARBA" id="ARBA00023136"/>
    </source>
</evidence>
<dbReference type="Gene3D" id="3.40.50.300">
    <property type="entry name" value="P-loop containing nucleotide triphosphate hydrolases"/>
    <property type="match status" value="1"/>
</dbReference>
<evidence type="ECO:0000259" key="9">
    <source>
        <dbReference type="PROSITE" id="PS50893"/>
    </source>
</evidence>
<accession>A0ABV5T2T1</accession>
<feature type="region of interest" description="Disordered" evidence="8">
    <location>
        <begin position="1"/>
        <end position="24"/>
    </location>
</feature>
<evidence type="ECO:0000256" key="6">
    <source>
        <dbReference type="ARBA" id="ARBA00022840"/>
    </source>
</evidence>
<gene>
    <name evidence="10" type="ORF">ACFFPJ_14000</name>
</gene>
<evidence type="ECO:0000313" key="11">
    <source>
        <dbReference type="Proteomes" id="UP001589611"/>
    </source>
</evidence>
<comment type="similarity">
    <text evidence="2">Belongs to the ABC transporter superfamily.</text>
</comment>
<dbReference type="Pfam" id="PF00005">
    <property type="entry name" value="ABC_tran"/>
    <property type="match status" value="1"/>
</dbReference>
<dbReference type="InterPro" id="IPR050388">
    <property type="entry name" value="ABC_Ni/Peptide_Import"/>
</dbReference>
<comment type="caution">
    <text evidence="10">The sequence shown here is derived from an EMBL/GenBank/DDBJ whole genome shotgun (WGS) entry which is preliminary data.</text>
</comment>